<dbReference type="OMA" id="FCELIEM"/>
<dbReference type="Proteomes" id="UP000887565">
    <property type="component" value="Unplaced"/>
</dbReference>
<dbReference type="AlphaFoldDB" id="A0A915I5P4"/>
<dbReference type="PANTHER" id="PTHR47326">
    <property type="entry name" value="TRANSPOSABLE ELEMENT TC3 TRANSPOSASE-LIKE PROTEIN"/>
    <property type="match status" value="1"/>
</dbReference>
<accession>A0A915I5P4</accession>
<organism evidence="1 2">
    <name type="scientific">Romanomermis culicivorax</name>
    <name type="common">Nematode worm</name>
    <dbReference type="NCBI Taxonomy" id="13658"/>
    <lineage>
        <taxon>Eukaryota</taxon>
        <taxon>Metazoa</taxon>
        <taxon>Ecdysozoa</taxon>
        <taxon>Nematoda</taxon>
        <taxon>Enoplea</taxon>
        <taxon>Dorylaimia</taxon>
        <taxon>Mermithida</taxon>
        <taxon>Mermithoidea</taxon>
        <taxon>Mermithidae</taxon>
        <taxon>Romanomermis</taxon>
    </lineage>
</organism>
<protein>
    <submittedName>
        <fullName evidence="2">Uncharacterized protein</fullName>
    </submittedName>
</protein>
<evidence type="ECO:0000313" key="1">
    <source>
        <dbReference type="Proteomes" id="UP000887565"/>
    </source>
</evidence>
<dbReference type="WBParaSite" id="nRc.2.0.1.t08704-RA">
    <property type="protein sequence ID" value="nRc.2.0.1.t08704-RA"/>
    <property type="gene ID" value="nRc.2.0.1.g08704"/>
</dbReference>
<keyword evidence="1" id="KW-1185">Reference proteome</keyword>
<evidence type="ECO:0000313" key="2">
    <source>
        <dbReference type="WBParaSite" id="nRc.2.0.1.t08704-RA"/>
    </source>
</evidence>
<sequence length="88" mass="10416">MVADDDGIAVGFTPKHMEVMLIEEHHIEAFHPTLIHGLLEDDYDRQLEFCENWLHKLGNQPELEDFVLWSDEFTFHLDGHINRHNCVY</sequence>
<dbReference type="PANTHER" id="PTHR47326:SF1">
    <property type="entry name" value="HTH PSQ-TYPE DOMAIN-CONTAINING PROTEIN"/>
    <property type="match status" value="1"/>
</dbReference>
<name>A0A915I5P4_ROMCU</name>
<proteinExistence type="predicted"/>
<reference evidence="2" key="1">
    <citation type="submission" date="2022-11" db="UniProtKB">
        <authorList>
            <consortium name="WormBaseParasite"/>
        </authorList>
    </citation>
    <scope>IDENTIFICATION</scope>
</reference>